<dbReference type="AlphaFoldDB" id="N6WAR0"/>
<dbReference type="Proteomes" id="UP000013015">
    <property type="component" value="Unassembled WGS sequence"/>
</dbReference>
<sequence length="135" mass="14108">MGASLFIVAVFVFISSAITAVSIEDRRLLACADRVAAATAGIVDSLSYFNQEGALSLNVSEKESWNVAQEALSSLGASTCDVGDGVELLDLEREGDSVRVQLTTRARLPIVPQVIAGSVGPVLTQWSNARVGAAQ</sequence>
<accession>N6WAR0</accession>
<gene>
    <name evidence="1" type="ORF">HMPREF9004_1866</name>
</gene>
<dbReference type="PATRIC" id="fig|888050.3.peg.1784"/>
<dbReference type="EMBL" id="AQHZ01000029">
    <property type="protein sequence ID" value="ENO17324.1"/>
    <property type="molecule type" value="Genomic_DNA"/>
</dbReference>
<dbReference type="eggNOG" id="ENOG5031H83">
    <property type="taxonomic scope" value="Bacteria"/>
</dbReference>
<keyword evidence="2" id="KW-1185">Reference proteome</keyword>
<evidence type="ECO:0000313" key="2">
    <source>
        <dbReference type="Proteomes" id="UP000013015"/>
    </source>
</evidence>
<evidence type="ECO:0000313" key="1">
    <source>
        <dbReference type="EMBL" id="ENO17324.1"/>
    </source>
</evidence>
<dbReference type="HOGENOM" id="CLU_1773405_0_0_11"/>
<name>N6WAR0_9ACTO</name>
<proteinExistence type="predicted"/>
<comment type="caution">
    <text evidence="1">The sequence shown here is derived from an EMBL/GenBank/DDBJ whole genome shotgun (WGS) entry which is preliminary data.</text>
</comment>
<protein>
    <submittedName>
        <fullName evidence="1">Uncharacterized protein</fullName>
    </submittedName>
</protein>
<reference evidence="1 2" key="1">
    <citation type="submission" date="2013-03" db="EMBL/GenBank/DDBJ databases">
        <title>Reference genome for the Human Microbiome Project.</title>
        <authorList>
            <person name="Aqrawi P."/>
            <person name="Ayvaz T."/>
            <person name="Bess C."/>
            <person name="Blankenburg K."/>
            <person name="Coyle M."/>
            <person name="Deng J."/>
            <person name="Forbes L."/>
            <person name="Fowler G."/>
            <person name="Francisco L."/>
            <person name="Fu Q."/>
            <person name="Gibbs R."/>
            <person name="Gross S."/>
            <person name="Gubbala S."/>
            <person name="Hale W."/>
            <person name="Hemphill L."/>
            <person name="Highlander S."/>
            <person name="Hirani K."/>
            <person name="Jackson L."/>
            <person name="Jakkamsetti A."/>
            <person name="Javaid M."/>
            <person name="Jayaseelan J.C."/>
            <person name="Jiang H."/>
            <person name="Joshi V."/>
            <person name="Korchina V."/>
            <person name="Kovar C."/>
            <person name="Lara F."/>
            <person name="Lee S."/>
            <person name="Liu Y."/>
            <person name="Mata R."/>
            <person name="Mathew T."/>
            <person name="Munidasa M."/>
            <person name="Muzny D."/>
            <person name="Nazareth L."/>
            <person name="Ngo R."/>
            <person name="Nguyen L."/>
            <person name="Nguyen N."/>
            <person name="Okwuonu G."/>
            <person name="Ongeri F."/>
            <person name="Palculict T."/>
            <person name="Patil S."/>
            <person name="Petrosino J."/>
            <person name="Pham C."/>
            <person name="Pham P."/>
            <person name="Pu L.-L."/>
            <person name="Qin X."/>
            <person name="Qu J."/>
            <person name="Reid J."/>
            <person name="Ross M."/>
            <person name="Ruth R."/>
            <person name="Saada N."/>
            <person name="San Lucas F."/>
            <person name="Santibanez J."/>
            <person name="Shang Y."/>
            <person name="Simmons D."/>
            <person name="Song X.-Z."/>
            <person name="Tang L.-Y."/>
            <person name="Thornton R."/>
            <person name="Warren J."/>
            <person name="Weissenberger G."/>
            <person name="Wilczek-Boney K."/>
            <person name="Worley K."/>
            <person name="Youmans B."/>
            <person name="Zhang J."/>
            <person name="Zhang L."/>
            <person name="Zhao Z."/>
            <person name="Zhou C."/>
            <person name="Zhu D."/>
            <person name="Zhu Y."/>
        </authorList>
    </citation>
    <scope>NUCLEOTIDE SEQUENCE [LARGE SCALE GENOMIC DNA]</scope>
    <source>
        <strain evidence="1 2">F0333</strain>
    </source>
</reference>
<organism evidence="1 2">
    <name type="scientific">Schaalia cardiffensis F0333</name>
    <dbReference type="NCBI Taxonomy" id="888050"/>
    <lineage>
        <taxon>Bacteria</taxon>
        <taxon>Bacillati</taxon>
        <taxon>Actinomycetota</taxon>
        <taxon>Actinomycetes</taxon>
        <taxon>Actinomycetales</taxon>
        <taxon>Actinomycetaceae</taxon>
        <taxon>Schaalia</taxon>
    </lineage>
</organism>
<dbReference type="STRING" id="888050.HMPREF9004_1866"/>